<feature type="domain" description="Phage tail fibre protein N-terminal" evidence="1">
    <location>
        <begin position="13"/>
        <end position="139"/>
    </location>
</feature>
<dbReference type="EMBL" id="BK016090">
    <property type="protein sequence ID" value="DAF93958.1"/>
    <property type="molecule type" value="Genomic_DNA"/>
</dbReference>
<dbReference type="Pfam" id="PF12571">
    <property type="entry name" value="Phage_tail_fib"/>
    <property type="match status" value="1"/>
</dbReference>
<dbReference type="InterPro" id="IPR022225">
    <property type="entry name" value="Phage_tail_fibre_N"/>
</dbReference>
<sequence length="572" mass="61126">MSTPIVPNSASFLITDVGLAAASVATPTGPSIQIVAFKVGDGYGYTPQRTDTGLNGNTLYTGVPTTYNFVAPDTLDILCELPPDAGYFEFGEVGLYLPGDVLFAKAVFQKPQLKYPNMTAATVNTYSLHCLLKLQQAMALIQVTVQQNPAILNVYAWSDVIPPNQMMNPFVPALLVHENNADAEPTLMTQVSTTQWAVASAHYKYATNRQTDGGYGSQLWFPIAASSSTWIEVNAQYMHSIDLTVGNRIMIVQTPEGYYRSVQSITQNGSNYRLNLNCTNDGSYNNKPLPVVPSVGQNIRLYRDDFAPVNVFYSQIVDPPALPLASAGVPGLATSGDGTTISSPGHISAYGLLHEPSANTGRFLTNSDDLNNLAFPSGLYTCYWNGPFGNPHNTPADQGIPGTGTSFHLMQICPERGGGTGGGSVTQMWYPIGQGDGGPPVCWRVCSSGSWGPWYQLSIIGKAGGGMSLNVIDNSITSGTGTFTWTGSSAPAGFGQPLTKSGFMHLWVIDDNANTTTVRHNGNIVSENTKNGGSGYGRRHHDFVAFNAGDTVQWITSLRSGAGVNITQVLFN</sequence>
<name>A0A8S5UHW3_9CAUD</name>
<dbReference type="EMBL" id="BK016090">
    <property type="protein sequence ID" value="DAF93947.1"/>
    <property type="molecule type" value="Genomic_DNA"/>
</dbReference>
<protein>
    <submittedName>
        <fullName evidence="2">Tail-collar fiber protein</fullName>
    </submittedName>
</protein>
<organism evidence="2">
    <name type="scientific">Myoviridae sp. ctu2j3</name>
    <dbReference type="NCBI Taxonomy" id="2825197"/>
    <lineage>
        <taxon>Viruses</taxon>
        <taxon>Duplodnaviria</taxon>
        <taxon>Heunggongvirae</taxon>
        <taxon>Uroviricota</taxon>
        <taxon>Caudoviricetes</taxon>
    </lineage>
</organism>
<evidence type="ECO:0000259" key="1">
    <source>
        <dbReference type="Pfam" id="PF12571"/>
    </source>
</evidence>
<accession>A0A8S5UHW3</accession>
<evidence type="ECO:0000313" key="2">
    <source>
        <dbReference type="EMBL" id="DAF93958.1"/>
    </source>
</evidence>
<proteinExistence type="predicted"/>
<dbReference type="CDD" id="cd19958">
    <property type="entry name" value="pyocin_knob"/>
    <property type="match status" value="1"/>
</dbReference>
<reference evidence="2" key="1">
    <citation type="journal article" date="2021" name="Proc. Natl. Acad. Sci. U.S.A.">
        <title>A Catalog of Tens of Thousands of Viruses from Human Metagenomes Reveals Hidden Associations with Chronic Diseases.</title>
        <authorList>
            <person name="Tisza M.J."/>
            <person name="Buck C.B."/>
        </authorList>
    </citation>
    <scope>NUCLEOTIDE SEQUENCE</scope>
    <source>
        <strain evidence="2">Ctu2j3</strain>
    </source>
</reference>